<dbReference type="EMBL" id="CYYK01000012">
    <property type="protein sequence ID" value="CUO82795.1"/>
    <property type="molecule type" value="Genomic_DNA"/>
</dbReference>
<evidence type="ECO:0000313" key="13">
    <source>
        <dbReference type="Proteomes" id="UP000432516"/>
    </source>
</evidence>
<dbReference type="Proteomes" id="UP000441358">
    <property type="component" value="Unassembled WGS sequence"/>
</dbReference>
<dbReference type="Proteomes" id="UP001210126">
    <property type="component" value="Unassembled WGS sequence"/>
</dbReference>
<evidence type="ECO:0000313" key="6">
    <source>
        <dbReference type="EMBL" id="MRZ05901.1"/>
    </source>
</evidence>
<name>A0A173UF52_PARDI</name>
<dbReference type="Proteomes" id="UP000095332">
    <property type="component" value="Unassembled WGS sequence"/>
</dbReference>
<dbReference type="Proteomes" id="UP000471216">
    <property type="component" value="Unassembled WGS sequence"/>
</dbReference>
<evidence type="ECO:0000313" key="5">
    <source>
        <dbReference type="EMBL" id="MRY83525.1"/>
    </source>
</evidence>
<reference evidence="10 11" key="1">
    <citation type="submission" date="2015-09" db="EMBL/GenBank/DDBJ databases">
        <authorList>
            <consortium name="Pathogen Informatics"/>
        </authorList>
    </citation>
    <scope>NUCLEOTIDE SEQUENCE [LARGE SCALE GENOMIC DNA]</scope>
    <source>
        <strain evidence="2 11">2789STDY5608822</strain>
        <strain evidence="1 12">2789STDY5608872</strain>
        <strain evidence="3 10">2789STDY5834948</strain>
    </source>
</reference>
<evidence type="ECO:0000313" key="16">
    <source>
        <dbReference type="Proteomes" id="UP000450599"/>
    </source>
</evidence>
<evidence type="ECO:0000313" key="3">
    <source>
        <dbReference type="EMBL" id="CUQ51891.1"/>
    </source>
</evidence>
<evidence type="ECO:0000313" key="1">
    <source>
        <dbReference type="EMBL" id="CUN12976.1"/>
    </source>
</evidence>
<dbReference type="EMBL" id="WKMC01000015">
    <property type="protein sequence ID" value="MRZ52076.1"/>
    <property type="molecule type" value="Genomic_DNA"/>
</dbReference>
<dbReference type="EMBL" id="WKMX01000005">
    <property type="protein sequence ID" value="MRZ05901.1"/>
    <property type="molecule type" value="Genomic_DNA"/>
</dbReference>
<gene>
    <name evidence="2" type="ORF">ERS852380_03222</name>
    <name evidence="1" type="ORF">ERS852429_02080</name>
    <name evidence="3" type="ORF">ERS852560_03700</name>
    <name evidence="6" type="ORF">GKD54_06630</name>
    <name evidence="5" type="ORF">GKD58_04430</name>
    <name evidence="7" type="ORF">GKD66_17945</name>
    <name evidence="8" type="ORF">GKD68_06540</name>
    <name evidence="9" type="ORF">GKD70_03415</name>
    <name evidence="4" type="ORF">PN599_10690</name>
</gene>
<evidence type="ECO:0000313" key="9">
    <source>
        <dbReference type="EMBL" id="MSB72353.1"/>
    </source>
</evidence>
<evidence type="ECO:0000313" key="11">
    <source>
        <dbReference type="Proteomes" id="UP000095455"/>
    </source>
</evidence>
<proteinExistence type="predicted"/>
<dbReference type="Proteomes" id="UP000450599">
    <property type="component" value="Unassembled WGS sequence"/>
</dbReference>
<evidence type="ECO:0000313" key="10">
    <source>
        <dbReference type="Proteomes" id="UP000095332"/>
    </source>
</evidence>
<dbReference type="AlphaFoldDB" id="A0A173UF52"/>
<dbReference type="RefSeq" id="WP_005854287.1">
    <property type="nucleotide sequence ID" value="NZ_BQOC01000001.1"/>
</dbReference>
<evidence type="ECO:0000313" key="12">
    <source>
        <dbReference type="Proteomes" id="UP000095591"/>
    </source>
</evidence>
<dbReference type="Proteomes" id="UP000441609">
    <property type="component" value="Unassembled WGS sequence"/>
</dbReference>
<dbReference type="Proteomes" id="UP000095591">
    <property type="component" value="Unassembled WGS sequence"/>
</dbReference>
<organism evidence="1 12">
    <name type="scientific">Parabacteroides distasonis</name>
    <dbReference type="NCBI Taxonomy" id="823"/>
    <lineage>
        <taxon>Bacteria</taxon>
        <taxon>Pseudomonadati</taxon>
        <taxon>Bacteroidota</taxon>
        <taxon>Bacteroidia</taxon>
        <taxon>Bacteroidales</taxon>
        <taxon>Tannerellaceae</taxon>
        <taxon>Parabacteroides</taxon>
    </lineage>
</organism>
<reference evidence="4" key="3">
    <citation type="submission" date="2023-01" db="EMBL/GenBank/DDBJ databases">
        <title>Human gut microbiome strain richness.</title>
        <authorList>
            <person name="Chen-Liaw A."/>
        </authorList>
    </citation>
    <scope>NUCLEOTIDE SEQUENCE</scope>
    <source>
        <strain evidence="4">RTP21484st1_E5_RTP21484_190118</strain>
    </source>
</reference>
<accession>A0A173UF52</accession>
<reference evidence="13 14" key="2">
    <citation type="journal article" date="2019" name="Nat. Med.">
        <title>A library of human gut bacterial isolates paired with longitudinal multiomics data enables mechanistic microbiome research.</title>
        <authorList>
            <person name="Poyet M."/>
            <person name="Groussin M."/>
            <person name="Gibbons S.M."/>
            <person name="Avila-Pacheco J."/>
            <person name="Jiang X."/>
            <person name="Kearney S.M."/>
            <person name="Perrotta A.R."/>
            <person name="Berdy B."/>
            <person name="Zhao S."/>
            <person name="Lieberman T.D."/>
            <person name="Swanson P.K."/>
            <person name="Smith M."/>
            <person name="Roesemann S."/>
            <person name="Alexander J.E."/>
            <person name="Rich S.A."/>
            <person name="Livny J."/>
            <person name="Vlamakis H."/>
            <person name="Clish C."/>
            <person name="Bullock K."/>
            <person name="Deik A."/>
            <person name="Scott J."/>
            <person name="Pierce K.A."/>
            <person name="Xavier R.J."/>
            <person name="Alm E.J."/>
        </authorList>
    </citation>
    <scope>NUCLEOTIDE SEQUENCE [LARGE SCALE GENOMIC DNA]</scope>
    <source>
        <strain evidence="6 17">BIOML-A10</strain>
        <strain evidence="5 16">BIOML-A11</strain>
        <strain evidence="8 13">BIOML-A2</strain>
        <strain evidence="9 15">BIOML-A20</strain>
        <strain evidence="7 14">BIOML-A32</strain>
    </source>
</reference>
<dbReference type="EMBL" id="CZBM01000018">
    <property type="protein sequence ID" value="CUQ51891.1"/>
    <property type="molecule type" value="Genomic_DNA"/>
</dbReference>
<dbReference type="EMBL" id="WKMO01000002">
    <property type="protein sequence ID" value="MSB72353.1"/>
    <property type="molecule type" value="Genomic_DNA"/>
</dbReference>
<evidence type="ECO:0000313" key="7">
    <source>
        <dbReference type="EMBL" id="MRZ52076.1"/>
    </source>
</evidence>
<protein>
    <submittedName>
        <fullName evidence="1">Uncharacterized protein</fullName>
    </submittedName>
</protein>
<evidence type="ECO:0000313" key="4">
    <source>
        <dbReference type="EMBL" id="MDB9005471.1"/>
    </source>
</evidence>
<dbReference type="Proteomes" id="UP000095455">
    <property type="component" value="Unassembled WGS sequence"/>
</dbReference>
<dbReference type="OrthoDB" id="1016986at2"/>
<evidence type="ECO:0000313" key="15">
    <source>
        <dbReference type="Proteomes" id="UP000441609"/>
    </source>
</evidence>
<dbReference type="Proteomes" id="UP000432516">
    <property type="component" value="Unassembled WGS sequence"/>
</dbReference>
<evidence type="ECO:0000313" key="8">
    <source>
        <dbReference type="EMBL" id="MRZ54410.1"/>
    </source>
</evidence>
<evidence type="ECO:0000313" key="17">
    <source>
        <dbReference type="Proteomes" id="UP000471216"/>
    </source>
</evidence>
<dbReference type="EMBL" id="JAQMPJ010000008">
    <property type="protein sequence ID" value="MDB9005471.1"/>
    <property type="molecule type" value="Genomic_DNA"/>
</dbReference>
<dbReference type="EMBL" id="WKNE01000003">
    <property type="protein sequence ID" value="MRZ54410.1"/>
    <property type="molecule type" value="Genomic_DNA"/>
</dbReference>
<dbReference type="EMBL" id="CYXP01000004">
    <property type="protein sequence ID" value="CUN12976.1"/>
    <property type="molecule type" value="Genomic_DNA"/>
</dbReference>
<sequence length="67" mass="7661">MMRKYRCPQCDIPSMYVKNADGERLLVYVYENGEVVPKDPTADLSGFDLTEVFCLGCSWHGAPRKCR</sequence>
<dbReference type="EMBL" id="WKMW01000003">
    <property type="protein sequence ID" value="MRY83525.1"/>
    <property type="molecule type" value="Genomic_DNA"/>
</dbReference>
<evidence type="ECO:0000313" key="2">
    <source>
        <dbReference type="EMBL" id="CUO82795.1"/>
    </source>
</evidence>
<evidence type="ECO:0000313" key="14">
    <source>
        <dbReference type="Proteomes" id="UP000441358"/>
    </source>
</evidence>